<evidence type="ECO:0000256" key="1">
    <source>
        <dbReference type="SAM" id="MobiDB-lite"/>
    </source>
</evidence>
<evidence type="ECO:0000313" key="2">
    <source>
        <dbReference type="EMBL" id="CAB1449123.1"/>
    </source>
</evidence>
<feature type="compositionally biased region" description="Acidic residues" evidence="1">
    <location>
        <begin position="39"/>
        <end position="54"/>
    </location>
</feature>
<evidence type="ECO:0000313" key="3">
    <source>
        <dbReference type="Proteomes" id="UP001153269"/>
    </source>
</evidence>
<reference evidence="2" key="1">
    <citation type="submission" date="2020-03" db="EMBL/GenBank/DDBJ databases">
        <authorList>
            <person name="Weist P."/>
        </authorList>
    </citation>
    <scope>NUCLEOTIDE SEQUENCE</scope>
</reference>
<dbReference type="Proteomes" id="UP001153269">
    <property type="component" value="Unassembled WGS sequence"/>
</dbReference>
<protein>
    <submittedName>
        <fullName evidence="2">Uncharacterized protein</fullName>
    </submittedName>
</protein>
<gene>
    <name evidence="2" type="ORF">PLEPLA_LOCUS36803</name>
</gene>
<feature type="region of interest" description="Disordered" evidence="1">
    <location>
        <begin position="16"/>
        <end position="57"/>
    </location>
</feature>
<dbReference type="EMBL" id="CADEAL010004003">
    <property type="protein sequence ID" value="CAB1449123.1"/>
    <property type="molecule type" value="Genomic_DNA"/>
</dbReference>
<organism evidence="2 3">
    <name type="scientific">Pleuronectes platessa</name>
    <name type="common">European plaice</name>
    <dbReference type="NCBI Taxonomy" id="8262"/>
    <lineage>
        <taxon>Eukaryota</taxon>
        <taxon>Metazoa</taxon>
        <taxon>Chordata</taxon>
        <taxon>Craniata</taxon>
        <taxon>Vertebrata</taxon>
        <taxon>Euteleostomi</taxon>
        <taxon>Actinopterygii</taxon>
        <taxon>Neopterygii</taxon>
        <taxon>Teleostei</taxon>
        <taxon>Neoteleostei</taxon>
        <taxon>Acanthomorphata</taxon>
        <taxon>Carangaria</taxon>
        <taxon>Pleuronectiformes</taxon>
        <taxon>Pleuronectoidei</taxon>
        <taxon>Pleuronectidae</taxon>
        <taxon>Pleuronectes</taxon>
    </lineage>
</organism>
<comment type="caution">
    <text evidence="2">The sequence shown here is derived from an EMBL/GenBank/DDBJ whole genome shotgun (WGS) entry which is preliminary data.</text>
</comment>
<accession>A0A9N7VH13</accession>
<keyword evidence="3" id="KW-1185">Reference proteome</keyword>
<sequence length="78" mass="8217">MQALINTGMAILSVTERERGETGSRFGEGLEVGAVAKGDEEEGRGETECGEDGAEVLGPPSPFVIINNFYNIIDLSAT</sequence>
<dbReference type="AlphaFoldDB" id="A0A9N7VH13"/>
<name>A0A9N7VH13_PLEPL</name>
<proteinExistence type="predicted"/>